<organism evidence="2 3">
    <name type="scientific">Candidatus Scatavimonas merdigallinarum</name>
    <dbReference type="NCBI Taxonomy" id="2840914"/>
    <lineage>
        <taxon>Bacteria</taxon>
        <taxon>Bacillati</taxon>
        <taxon>Bacillota</taxon>
        <taxon>Clostridia</taxon>
        <taxon>Eubacteriales</taxon>
        <taxon>Oscillospiraceae</taxon>
        <taxon>Oscillospiraceae incertae sedis</taxon>
        <taxon>Candidatus Scatavimonas</taxon>
    </lineage>
</organism>
<feature type="domain" description="HTH cro/C1-type" evidence="1">
    <location>
        <begin position="6"/>
        <end position="60"/>
    </location>
</feature>
<evidence type="ECO:0000313" key="3">
    <source>
        <dbReference type="Proteomes" id="UP000886787"/>
    </source>
</evidence>
<dbReference type="AlphaFoldDB" id="A0A9D1CVP7"/>
<dbReference type="InterPro" id="IPR010982">
    <property type="entry name" value="Lambda_DNA-bd_dom_sf"/>
</dbReference>
<dbReference type="EMBL" id="DVFW01000026">
    <property type="protein sequence ID" value="HIQ80675.1"/>
    <property type="molecule type" value="Genomic_DNA"/>
</dbReference>
<reference evidence="2" key="1">
    <citation type="submission" date="2020-10" db="EMBL/GenBank/DDBJ databases">
        <authorList>
            <person name="Gilroy R."/>
        </authorList>
    </citation>
    <scope>NUCLEOTIDE SEQUENCE</scope>
    <source>
        <strain evidence="2">ChiSjej1B19-3389</strain>
    </source>
</reference>
<dbReference type="CDD" id="cd00093">
    <property type="entry name" value="HTH_XRE"/>
    <property type="match status" value="1"/>
</dbReference>
<evidence type="ECO:0000259" key="1">
    <source>
        <dbReference type="PROSITE" id="PS50943"/>
    </source>
</evidence>
<dbReference type="Proteomes" id="UP000886787">
    <property type="component" value="Unassembled WGS sequence"/>
</dbReference>
<name>A0A9D1CVP7_9FIRM</name>
<sequence length="74" mass="8951">MYLRRLKDLREDHDMTQQNVGDILHCNRKVYGRYERGQAEIPASMLVILAKYYRVNLDYIYGLSDIKDIDRWNK</sequence>
<dbReference type="SMART" id="SM00530">
    <property type="entry name" value="HTH_XRE"/>
    <property type="match status" value="1"/>
</dbReference>
<proteinExistence type="predicted"/>
<dbReference type="InterPro" id="IPR001387">
    <property type="entry name" value="Cro/C1-type_HTH"/>
</dbReference>
<dbReference type="SUPFAM" id="SSF47413">
    <property type="entry name" value="lambda repressor-like DNA-binding domains"/>
    <property type="match status" value="1"/>
</dbReference>
<evidence type="ECO:0000313" key="2">
    <source>
        <dbReference type="EMBL" id="HIQ80675.1"/>
    </source>
</evidence>
<dbReference type="GO" id="GO:0003677">
    <property type="term" value="F:DNA binding"/>
    <property type="evidence" value="ECO:0007669"/>
    <property type="project" value="InterPro"/>
</dbReference>
<accession>A0A9D1CVP7</accession>
<protein>
    <submittedName>
        <fullName evidence="2">Helix-turn-helix transcriptional regulator</fullName>
    </submittedName>
</protein>
<reference evidence="2" key="2">
    <citation type="journal article" date="2021" name="PeerJ">
        <title>Extensive microbial diversity within the chicken gut microbiome revealed by metagenomics and culture.</title>
        <authorList>
            <person name="Gilroy R."/>
            <person name="Ravi A."/>
            <person name="Getino M."/>
            <person name="Pursley I."/>
            <person name="Horton D.L."/>
            <person name="Alikhan N.F."/>
            <person name="Baker D."/>
            <person name="Gharbi K."/>
            <person name="Hall N."/>
            <person name="Watson M."/>
            <person name="Adriaenssens E.M."/>
            <person name="Foster-Nyarko E."/>
            <person name="Jarju S."/>
            <person name="Secka A."/>
            <person name="Antonio M."/>
            <person name="Oren A."/>
            <person name="Chaudhuri R.R."/>
            <person name="La Ragione R."/>
            <person name="Hildebrand F."/>
            <person name="Pallen M.J."/>
        </authorList>
    </citation>
    <scope>NUCLEOTIDE SEQUENCE</scope>
    <source>
        <strain evidence="2">ChiSjej1B19-3389</strain>
    </source>
</reference>
<gene>
    <name evidence="2" type="ORF">IAD32_05245</name>
</gene>
<comment type="caution">
    <text evidence="2">The sequence shown here is derived from an EMBL/GenBank/DDBJ whole genome shotgun (WGS) entry which is preliminary data.</text>
</comment>
<dbReference type="PROSITE" id="PS50943">
    <property type="entry name" value="HTH_CROC1"/>
    <property type="match status" value="1"/>
</dbReference>
<dbReference type="Gene3D" id="1.10.260.40">
    <property type="entry name" value="lambda repressor-like DNA-binding domains"/>
    <property type="match status" value="1"/>
</dbReference>
<dbReference type="Pfam" id="PF01381">
    <property type="entry name" value="HTH_3"/>
    <property type="match status" value="1"/>
</dbReference>